<dbReference type="PANTHER" id="PTHR12677">
    <property type="entry name" value="GOLGI APPARATUS MEMBRANE PROTEIN TVP38-RELATED"/>
    <property type="match status" value="1"/>
</dbReference>
<comment type="similarity">
    <text evidence="6">Belongs to the TVP38/TMEM64 family.</text>
</comment>
<comment type="subcellular location">
    <subcellularLocation>
        <location evidence="1 6">Cell membrane</location>
        <topology evidence="1 6">Multi-pass membrane protein</topology>
    </subcellularLocation>
</comment>
<dbReference type="RefSeq" id="WP_072697087.1">
    <property type="nucleotide sequence ID" value="NZ_FRDI01000005.1"/>
</dbReference>
<keyword evidence="4 6" id="KW-1133">Transmembrane helix</keyword>
<dbReference type="InterPro" id="IPR015414">
    <property type="entry name" value="TMEM64"/>
</dbReference>
<evidence type="ECO:0000256" key="5">
    <source>
        <dbReference type="ARBA" id="ARBA00023136"/>
    </source>
</evidence>
<dbReference type="PANTHER" id="PTHR12677:SF59">
    <property type="entry name" value="GOLGI APPARATUS MEMBRANE PROTEIN TVP38-RELATED"/>
    <property type="match status" value="1"/>
</dbReference>
<feature type="transmembrane region" description="Helical" evidence="6">
    <location>
        <begin position="47"/>
        <end position="66"/>
    </location>
</feature>
<accession>A0A1M7SZ37</accession>
<dbReference type="EMBL" id="FRDI01000005">
    <property type="protein sequence ID" value="SHN63775.1"/>
    <property type="molecule type" value="Genomic_DNA"/>
</dbReference>
<evidence type="ECO:0000256" key="1">
    <source>
        <dbReference type="ARBA" id="ARBA00004651"/>
    </source>
</evidence>
<dbReference type="STRING" id="1121455.SAMN02745728_01404"/>
<keyword evidence="3 6" id="KW-0812">Transmembrane</keyword>
<feature type="transmembrane region" description="Helical" evidence="6">
    <location>
        <begin position="7"/>
        <end position="27"/>
    </location>
</feature>
<gene>
    <name evidence="8" type="ORF">SAMN02745728_01404</name>
</gene>
<keyword evidence="5 6" id="KW-0472">Membrane</keyword>
<organism evidence="8 9">
    <name type="scientific">Desulfovibrio litoralis DSM 11393</name>
    <dbReference type="NCBI Taxonomy" id="1121455"/>
    <lineage>
        <taxon>Bacteria</taxon>
        <taxon>Pseudomonadati</taxon>
        <taxon>Thermodesulfobacteriota</taxon>
        <taxon>Desulfovibrionia</taxon>
        <taxon>Desulfovibrionales</taxon>
        <taxon>Desulfovibrionaceae</taxon>
        <taxon>Desulfovibrio</taxon>
    </lineage>
</organism>
<keyword evidence="2 6" id="KW-1003">Cell membrane</keyword>
<sequence>MKLKLKLWLNGGVLFFTIAVVVLYLHFGNSDSWLELSWVDTNIREHGIQGILIFLVLCAFTTGIGIPRQILSSLAGYAFGATLGTVWALTGSILGSMLGFFFARFFAREALNIRFGKRLDKLNKVISQAPFLMIFIIRCMPMTMNVLTNLLGGVIKIKPRIFFSASALGYLPQTLIFAILGSGMRVNPILRTSVSLVLFLMSSGLGVYLYNKYKKKLLINDNISQE</sequence>
<dbReference type="AlphaFoldDB" id="A0A1M7SZ37"/>
<evidence type="ECO:0000256" key="6">
    <source>
        <dbReference type="RuleBase" id="RU366058"/>
    </source>
</evidence>
<dbReference type="Pfam" id="PF09335">
    <property type="entry name" value="VTT_dom"/>
    <property type="match status" value="1"/>
</dbReference>
<feature type="domain" description="VTT" evidence="7">
    <location>
        <begin position="66"/>
        <end position="182"/>
    </location>
</feature>
<name>A0A1M7SZ37_9BACT</name>
<evidence type="ECO:0000313" key="9">
    <source>
        <dbReference type="Proteomes" id="UP000186469"/>
    </source>
</evidence>
<dbReference type="OrthoDB" id="7348996at2"/>
<protein>
    <recommendedName>
        <fullName evidence="6">TVP38/TMEM64 family membrane protein</fullName>
    </recommendedName>
</protein>
<evidence type="ECO:0000256" key="4">
    <source>
        <dbReference type="ARBA" id="ARBA00022989"/>
    </source>
</evidence>
<evidence type="ECO:0000256" key="2">
    <source>
        <dbReference type="ARBA" id="ARBA00022475"/>
    </source>
</evidence>
<feature type="transmembrane region" description="Helical" evidence="6">
    <location>
        <begin position="161"/>
        <end position="183"/>
    </location>
</feature>
<feature type="transmembrane region" description="Helical" evidence="6">
    <location>
        <begin position="78"/>
        <end position="102"/>
    </location>
</feature>
<reference evidence="8 9" key="1">
    <citation type="submission" date="2016-12" db="EMBL/GenBank/DDBJ databases">
        <authorList>
            <person name="Song W.-J."/>
            <person name="Kurnit D.M."/>
        </authorList>
    </citation>
    <scope>NUCLEOTIDE SEQUENCE [LARGE SCALE GENOMIC DNA]</scope>
    <source>
        <strain evidence="8 9">DSM 11393</strain>
    </source>
</reference>
<proteinExistence type="inferred from homology"/>
<keyword evidence="9" id="KW-1185">Reference proteome</keyword>
<evidence type="ECO:0000256" key="3">
    <source>
        <dbReference type="ARBA" id="ARBA00022692"/>
    </source>
</evidence>
<feature type="transmembrane region" description="Helical" evidence="6">
    <location>
        <begin position="189"/>
        <end position="210"/>
    </location>
</feature>
<dbReference type="InterPro" id="IPR032816">
    <property type="entry name" value="VTT_dom"/>
</dbReference>
<evidence type="ECO:0000259" key="7">
    <source>
        <dbReference type="Pfam" id="PF09335"/>
    </source>
</evidence>
<dbReference type="GO" id="GO:0005886">
    <property type="term" value="C:plasma membrane"/>
    <property type="evidence" value="ECO:0007669"/>
    <property type="project" value="UniProtKB-SubCell"/>
</dbReference>
<dbReference type="Proteomes" id="UP000186469">
    <property type="component" value="Unassembled WGS sequence"/>
</dbReference>
<evidence type="ECO:0000313" key="8">
    <source>
        <dbReference type="EMBL" id="SHN63775.1"/>
    </source>
</evidence>